<protein>
    <submittedName>
        <fullName evidence="1">Uncharacterized protein</fullName>
    </submittedName>
</protein>
<dbReference type="EMBL" id="QJKJ01016070">
    <property type="protein sequence ID" value="RDX61554.1"/>
    <property type="molecule type" value="Genomic_DNA"/>
</dbReference>
<dbReference type="Pfam" id="PF14223">
    <property type="entry name" value="Retrotran_gag_2"/>
    <property type="match status" value="1"/>
</dbReference>
<comment type="caution">
    <text evidence="1">The sequence shown here is derived from an EMBL/GenBank/DDBJ whole genome shotgun (WGS) entry which is preliminary data.</text>
</comment>
<name>A0A371E697_MUCPR</name>
<proteinExistence type="predicted"/>
<evidence type="ECO:0000313" key="2">
    <source>
        <dbReference type="Proteomes" id="UP000257109"/>
    </source>
</evidence>
<keyword evidence="2" id="KW-1185">Reference proteome</keyword>
<gene>
    <name evidence="1" type="ORF">CR513_60204</name>
</gene>
<organism evidence="1 2">
    <name type="scientific">Mucuna pruriens</name>
    <name type="common">Velvet bean</name>
    <name type="synonym">Dolichos pruriens</name>
    <dbReference type="NCBI Taxonomy" id="157652"/>
    <lineage>
        <taxon>Eukaryota</taxon>
        <taxon>Viridiplantae</taxon>
        <taxon>Streptophyta</taxon>
        <taxon>Embryophyta</taxon>
        <taxon>Tracheophyta</taxon>
        <taxon>Spermatophyta</taxon>
        <taxon>Magnoliopsida</taxon>
        <taxon>eudicotyledons</taxon>
        <taxon>Gunneridae</taxon>
        <taxon>Pentapetalae</taxon>
        <taxon>rosids</taxon>
        <taxon>fabids</taxon>
        <taxon>Fabales</taxon>
        <taxon>Fabaceae</taxon>
        <taxon>Papilionoideae</taxon>
        <taxon>50 kb inversion clade</taxon>
        <taxon>NPAAA clade</taxon>
        <taxon>indigoferoid/millettioid clade</taxon>
        <taxon>Phaseoleae</taxon>
        <taxon>Mucuna</taxon>
    </lineage>
</organism>
<reference evidence="1" key="1">
    <citation type="submission" date="2018-05" db="EMBL/GenBank/DDBJ databases">
        <title>Draft genome of Mucuna pruriens seed.</title>
        <authorList>
            <person name="Nnadi N.E."/>
            <person name="Vos R."/>
            <person name="Hasami M.H."/>
            <person name="Devisetty U.K."/>
            <person name="Aguiy J.C."/>
        </authorList>
    </citation>
    <scope>NUCLEOTIDE SEQUENCE [LARGE SCALE GENOMIC DNA]</scope>
    <source>
        <strain evidence="1">JCA_2017</strain>
    </source>
</reference>
<feature type="non-terminal residue" evidence="1">
    <location>
        <position position="87"/>
    </location>
</feature>
<dbReference type="OrthoDB" id="2783063at2759"/>
<dbReference type="Proteomes" id="UP000257109">
    <property type="component" value="Unassembled WGS sequence"/>
</dbReference>
<evidence type="ECO:0000313" key="1">
    <source>
        <dbReference type="EMBL" id="RDX61554.1"/>
    </source>
</evidence>
<dbReference type="AlphaFoldDB" id="A0A371E697"/>
<sequence length="87" mass="9768">MLAAFGFQDMLEVVIAGLAKPSKNVTKEQRLAFRQQQKLDSKAGFLMYQCVTPKIFNKISNASTSKEAWVILVKTYGDGQKNKKVKL</sequence>
<accession>A0A371E697</accession>